<sequence>MKRILRNIILSCLLLQIGSIYGQTAASLNQNYLISRTARTTYGSSGLLDGKPVENVNVNIQYFDGLGREVQAIQMQGSPLKNNIVQYREYDAVGREGIKYLPHVKTGVTTGLFTTTAKADQLAYYATTNTWDPSIVKTTKPYAVTVFEKSPLNRGVEQGAPGVPWQPASIRDNVTSGTNSGRTVVTEYGTNNKNDVRLWAMNTANTGATSSYYAMGVLNKIVFKDENWVKTNGRMGTVEEFKDISGNVVLRRHWETDTKKLETQYVYDDYGDLRFVLPPGYTDTTSVSESTTGDFHELMYAYKYDTRGRLIEKKLPGKGWEYLVYNKNDQVILSQDANQRVLKQWNYIKYDAFGRVVSTGIYTNATTGQTTRAQVQALADAVISQWENRNSGTAYSLTSFPNDGSQLSERMVSYYDNYDFKATTLLPVTSGIGNTLIVKGLLTGTKTTKDDGTLPLLAVNYYDIRGRLLETVSENHLGGVDRTTNTYNFSGDLLTSKRQHRIDGAPSVTTVLTTNEYDHVGRLTQTKKKINSQAEVLQSLLAYNEIGQLKGKSLHSENGGTNFLTSLNYTYNERGWQTKVSSVQFTSQLNYNVNGTAVLSNAQYNGNIAQQLWGHAATTSSTFTYSYDVLNRLKSGVSTGTVMSEALTYDDMGNIRTLIRDNGTAITYSYNNNNKSNRLATLSGGLIGTFIYDLNGNTTKDRTGMTLTYNYLNLPKTVINTSKNIAYTYDASGKKLSRKSTVNGTMAQQDYIDAIEYGRTGSAAPTIERIATEDGFLLNNAGTYSYYYNLTDHLGNVRVALKKDGTSTAPLVTIVQRQDYYPFGKTKSLLTGINNKYLYNGKEMQTDLNGGSHTLGSSYILEGQLDYGVRFYDAEIGRWNVADPLAETMRRQSVYNYAFNNPIRFIDPDGMRPRAMQEENINILTMTKVRWLQVEIQLFRP</sequence>
<evidence type="ECO:0000256" key="2">
    <source>
        <dbReference type="SAM" id="SignalP"/>
    </source>
</evidence>
<organism evidence="4 5">
    <name type="scientific">Sphingobacterium multivorum</name>
    <dbReference type="NCBI Taxonomy" id="28454"/>
    <lineage>
        <taxon>Bacteria</taxon>
        <taxon>Pseudomonadati</taxon>
        <taxon>Bacteroidota</taxon>
        <taxon>Sphingobacteriia</taxon>
        <taxon>Sphingobacteriales</taxon>
        <taxon>Sphingobacteriaceae</taxon>
        <taxon>Sphingobacterium</taxon>
    </lineage>
</organism>
<feature type="domain" description="DUF6443" evidence="3">
    <location>
        <begin position="48"/>
        <end position="172"/>
    </location>
</feature>
<feature type="compositionally biased region" description="Polar residues" evidence="1">
    <location>
        <begin position="172"/>
        <end position="184"/>
    </location>
</feature>
<dbReference type="NCBIfam" id="TIGR03696">
    <property type="entry name" value="Rhs_assc_core"/>
    <property type="match status" value="1"/>
</dbReference>
<dbReference type="Gene3D" id="2.180.10.10">
    <property type="entry name" value="RHS repeat-associated core"/>
    <property type="match status" value="1"/>
</dbReference>
<dbReference type="RefSeq" id="WP_112375237.1">
    <property type="nucleotide sequence ID" value="NZ_UAUU01000009.1"/>
</dbReference>
<dbReference type="Pfam" id="PF20041">
    <property type="entry name" value="DUF6443"/>
    <property type="match status" value="1"/>
</dbReference>
<dbReference type="Proteomes" id="UP000251241">
    <property type="component" value="Unassembled WGS sequence"/>
</dbReference>
<evidence type="ECO:0000313" key="5">
    <source>
        <dbReference type="Proteomes" id="UP000251241"/>
    </source>
</evidence>
<feature type="chain" id="PRO_5015884453" evidence="2">
    <location>
        <begin position="23"/>
        <end position="941"/>
    </location>
</feature>
<gene>
    <name evidence="4" type="ORF">NCTC11343_03408</name>
</gene>
<dbReference type="InterPro" id="IPR022385">
    <property type="entry name" value="Rhs_assc_core"/>
</dbReference>
<keyword evidence="2" id="KW-0732">Signal</keyword>
<evidence type="ECO:0000256" key="1">
    <source>
        <dbReference type="SAM" id="MobiDB-lite"/>
    </source>
</evidence>
<name>A0A2X2J2Q1_SPHMU</name>
<accession>A0A2X2J2Q1</accession>
<dbReference type="InterPro" id="IPR045619">
    <property type="entry name" value="DUF6443"/>
</dbReference>
<evidence type="ECO:0000259" key="3">
    <source>
        <dbReference type="Pfam" id="PF20041"/>
    </source>
</evidence>
<feature type="region of interest" description="Disordered" evidence="1">
    <location>
        <begin position="157"/>
        <end position="184"/>
    </location>
</feature>
<dbReference type="AlphaFoldDB" id="A0A2X2J2Q1"/>
<feature type="signal peptide" evidence="2">
    <location>
        <begin position="1"/>
        <end position="22"/>
    </location>
</feature>
<reference evidence="4 5" key="1">
    <citation type="submission" date="2018-06" db="EMBL/GenBank/DDBJ databases">
        <authorList>
            <consortium name="Pathogen Informatics"/>
            <person name="Doyle S."/>
        </authorList>
    </citation>
    <scope>NUCLEOTIDE SEQUENCE [LARGE SCALE GENOMIC DNA]</scope>
    <source>
        <strain evidence="4 5">NCTC11343</strain>
    </source>
</reference>
<protein>
    <submittedName>
        <fullName evidence="4">RHS repeat-associated core domain</fullName>
    </submittedName>
</protein>
<dbReference type="EMBL" id="UAUU01000009">
    <property type="protein sequence ID" value="SPZ88298.1"/>
    <property type="molecule type" value="Genomic_DNA"/>
</dbReference>
<proteinExistence type="predicted"/>
<evidence type="ECO:0000313" key="4">
    <source>
        <dbReference type="EMBL" id="SPZ88298.1"/>
    </source>
</evidence>